<sequence length="83" mass="9294">MRRMQMPLRIFRFFVAATLIAVYAGVPSETVNIFGVWYTVSRVALSHCYSYIETPSLSYLRSAAWWAGNISCVTGIIAAAKKL</sequence>
<keyword evidence="2 5" id="KW-0812">Transmembrane</keyword>
<organism evidence="6 7">
    <name type="scientific">Penicillium daleae</name>
    <dbReference type="NCBI Taxonomy" id="63821"/>
    <lineage>
        <taxon>Eukaryota</taxon>
        <taxon>Fungi</taxon>
        <taxon>Dikarya</taxon>
        <taxon>Ascomycota</taxon>
        <taxon>Pezizomycotina</taxon>
        <taxon>Eurotiomycetes</taxon>
        <taxon>Eurotiomycetidae</taxon>
        <taxon>Eurotiales</taxon>
        <taxon>Aspergillaceae</taxon>
        <taxon>Penicillium</taxon>
    </lineage>
</organism>
<evidence type="ECO:0000256" key="4">
    <source>
        <dbReference type="ARBA" id="ARBA00023136"/>
    </source>
</evidence>
<dbReference type="Proteomes" id="UP001213681">
    <property type="component" value="Unassembled WGS sequence"/>
</dbReference>
<evidence type="ECO:0000256" key="1">
    <source>
        <dbReference type="ARBA" id="ARBA00004370"/>
    </source>
</evidence>
<dbReference type="SUPFAM" id="SSF161084">
    <property type="entry name" value="MAPEG domain-like"/>
    <property type="match status" value="1"/>
</dbReference>
<dbReference type="GO" id="GO:0016020">
    <property type="term" value="C:membrane"/>
    <property type="evidence" value="ECO:0007669"/>
    <property type="project" value="UniProtKB-SubCell"/>
</dbReference>
<dbReference type="PANTHER" id="PTHR35371">
    <property type="entry name" value="INNER MEMBRANE PROTEIN"/>
    <property type="match status" value="1"/>
</dbReference>
<dbReference type="PANTHER" id="PTHR35371:SF2">
    <property type="entry name" value="MAPEG FAMILY PROTEIN"/>
    <property type="match status" value="1"/>
</dbReference>
<dbReference type="AlphaFoldDB" id="A0AAD6FWP5"/>
<reference evidence="6" key="1">
    <citation type="submission" date="2022-12" db="EMBL/GenBank/DDBJ databases">
        <authorList>
            <person name="Petersen C."/>
        </authorList>
    </citation>
    <scope>NUCLEOTIDE SEQUENCE</scope>
    <source>
        <strain evidence="6">IBT 16125</strain>
    </source>
</reference>
<comment type="caution">
    <text evidence="6">The sequence shown here is derived from an EMBL/GenBank/DDBJ whole genome shotgun (WGS) entry which is preliminary data.</text>
</comment>
<evidence type="ECO:0000256" key="5">
    <source>
        <dbReference type="SAM" id="Phobius"/>
    </source>
</evidence>
<dbReference type="RefSeq" id="XP_056759684.1">
    <property type="nucleotide sequence ID" value="XM_056914930.1"/>
</dbReference>
<keyword evidence="3 5" id="KW-1133">Transmembrane helix</keyword>
<name>A0AAD6FWP5_9EURO</name>
<dbReference type="GeneID" id="81605173"/>
<dbReference type="Pfam" id="PF01124">
    <property type="entry name" value="MAPEG"/>
    <property type="match status" value="1"/>
</dbReference>
<keyword evidence="7" id="KW-1185">Reference proteome</keyword>
<keyword evidence="4 5" id="KW-0472">Membrane</keyword>
<dbReference type="Gene3D" id="1.20.120.550">
    <property type="entry name" value="Membrane associated eicosanoid/glutathione metabolism-like domain"/>
    <property type="match status" value="1"/>
</dbReference>
<gene>
    <name evidence="6" type="ORF">N7458_011548</name>
</gene>
<comment type="subcellular location">
    <subcellularLocation>
        <location evidence="1">Membrane</location>
    </subcellularLocation>
</comment>
<evidence type="ECO:0000313" key="6">
    <source>
        <dbReference type="EMBL" id="KAJ5432392.1"/>
    </source>
</evidence>
<dbReference type="EMBL" id="JAPVEA010000009">
    <property type="protein sequence ID" value="KAJ5432392.1"/>
    <property type="molecule type" value="Genomic_DNA"/>
</dbReference>
<evidence type="ECO:0000256" key="2">
    <source>
        <dbReference type="ARBA" id="ARBA00022692"/>
    </source>
</evidence>
<evidence type="ECO:0000313" key="7">
    <source>
        <dbReference type="Proteomes" id="UP001213681"/>
    </source>
</evidence>
<proteinExistence type="predicted"/>
<protein>
    <submittedName>
        <fullName evidence="6">Uncharacterized protein</fullName>
    </submittedName>
</protein>
<feature type="transmembrane region" description="Helical" evidence="5">
    <location>
        <begin position="63"/>
        <end position="80"/>
    </location>
</feature>
<accession>A0AAD6FWP5</accession>
<dbReference type="InterPro" id="IPR001129">
    <property type="entry name" value="Membr-assoc_MAPEG"/>
</dbReference>
<reference evidence="6" key="2">
    <citation type="journal article" date="2023" name="IMA Fungus">
        <title>Comparative genomic study of the Penicillium genus elucidates a diverse pangenome and 15 lateral gene transfer events.</title>
        <authorList>
            <person name="Petersen C."/>
            <person name="Sorensen T."/>
            <person name="Nielsen M.R."/>
            <person name="Sondergaard T.E."/>
            <person name="Sorensen J.L."/>
            <person name="Fitzpatrick D.A."/>
            <person name="Frisvad J.C."/>
            <person name="Nielsen K.L."/>
        </authorList>
    </citation>
    <scope>NUCLEOTIDE SEQUENCE</scope>
    <source>
        <strain evidence="6">IBT 16125</strain>
    </source>
</reference>
<evidence type="ECO:0000256" key="3">
    <source>
        <dbReference type="ARBA" id="ARBA00022989"/>
    </source>
</evidence>
<dbReference type="InterPro" id="IPR023352">
    <property type="entry name" value="MAPEG-like_dom_sf"/>
</dbReference>